<dbReference type="PANTHER" id="PTHR43767:SF1">
    <property type="entry name" value="NONRIBOSOMAL PEPTIDE SYNTHASE PES1 (EUROFUNG)-RELATED"/>
    <property type="match status" value="1"/>
</dbReference>
<dbReference type="GO" id="GO:0016878">
    <property type="term" value="F:acid-thiol ligase activity"/>
    <property type="evidence" value="ECO:0007669"/>
    <property type="project" value="UniProtKB-ARBA"/>
</dbReference>
<dbReference type="SUPFAM" id="SSF56801">
    <property type="entry name" value="Acetyl-CoA synthetase-like"/>
    <property type="match status" value="1"/>
</dbReference>
<dbReference type="Proteomes" id="UP000253977">
    <property type="component" value="Unassembled WGS sequence"/>
</dbReference>
<dbReference type="OrthoDB" id="9803968at2"/>
<proteinExistence type="predicted"/>
<evidence type="ECO:0000313" key="2">
    <source>
        <dbReference type="EMBL" id="RDD66001.1"/>
    </source>
</evidence>
<sequence>MRSAQRGCPREIEERLLEHPAIAEIAVLGCPHPKWGQVGLAVCVKAEGRDVDPQELSDHLRPKLARYKHPAAYVFVAEMPKSSYGKITKRQVEAMLKERGVWPDFGQSLVQ</sequence>
<dbReference type="EMBL" id="QPMK01000008">
    <property type="protein sequence ID" value="RDD66001.1"/>
    <property type="molecule type" value="Genomic_DNA"/>
</dbReference>
<comment type="caution">
    <text evidence="2">The sequence shown here is derived from an EMBL/GenBank/DDBJ whole genome shotgun (WGS) entry which is preliminary data.</text>
</comment>
<dbReference type="Pfam" id="PF13193">
    <property type="entry name" value="AMP-binding_C"/>
    <property type="match status" value="1"/>
</dbReference>
<dbReference type="Gene3D" id="3.30.300.30">
    <property type="match status" value="1"/>
</dbReference>
<reference evidence="2 3" key="1">
    <citation type="submission" date="2018-07" db="EMBL/GenBank/DDBJ databases">
        <title>Thalassococcus profundi sp. nov., a marine bacterium isolated from deep seawater of Okinawa Trough.</title>
        <authorList>
            <person name="Yu M."/>
        </authorList>
    </citation>
    <scope>NUCLEOTIDE SEQUENCE [LARGE SCALE GENOMIC DNA]</scope>
    <source>
        <strain evidence="2 3">WRAS1</strain>
    </source>
</reference>
<gene>
    <name evidence="2" type="ORF">DU478_12390</name>
</gene>
<keyword evidence="3" id="KW-1185">Reference proteome</keyword>
<dbReference type="InterPro" id="IPR025110">
    <property type="entry name" value="AMP-bd_C"/>
</dbReference>
<dbReference type="InterPro" id="IPR050237">
    <property type="entry name" value="ATP-dep_AMP-bd_enzyme"/>
</dbReference>
<protein>
    <recommendedName>
        <fullName evidence="1">AMP-binding enzyme C-terminal domain-containing protein</fullName>
    </recommendedName>
</protein>
<name>A0A369TKY2_9RHOB</name>
<accession>A0A369TKY2</accession>
<dbReference type="PANTHER" id="PTHR43767">
    <property type="entry name" value="LONG-CHAIN-FATTY-ACID--COA LIGASE"/>
    <property type="match status" value="1"/>
</dbReference>
<evidence type="ECO:0000259" key="1">
    <source>
        <dbReference type="Pfam" id="PF13193"/>
    </source>
</evidence>
<organism evidence="2 3">
    <name type="scientific">Thalassococcus profundi</name>
    <dbReference type="NCBI Taxonomy" id="2282382"/>
    <lineage>
        <taxon>Bacteria</taxon>
        <taxon>Pseudomonadati</taxon>
        <taxon>Pseudomonadota</taxon>
        <taxon>Alphaproteobacteria</taxon>
        <taxon>Rhodobacterales</taxon>
        <taxon>Roseobacteraceae</taxon>
        <taxon>Thalassococcus</taxon>
    </lineage>
</organism>
<dbReference type="InterPro" id="IPR045851">
    <property type="entry name" value="AMP-bd_C_sf"/>
</dbReference>
<dbReference type="AlphaFoldDB" id="A0A369TKY2"/>
<evidence type="ECO:0000313" key="3">
    <source>
        <dbReference type="Proteomes" id="UP000253977"/>
    </source>
</evidence>
<feature type="domain" description="AMP-binding enzyme C-terminal" evidence="1">
    <location>
        <begin position="11"/>
        <end position="86"/>
    </location>
</feature>